<evidence type="ECO:0000313" key="15">
    <source>
        <dbReference type="Proteomes" id="UP000232875"/>
    </source>
</evidence>
<comment type="function">
    <text evidence="1">Catalytic subunit in the complex catalyzing the transfer of N-acetylglucosamine from UDP-N-acetylglucosamine to phosphatidylinositol, the first step of GPI biosynthesis.</text>
</comment>
<evidence type="ECO:0000256" key="6">
    <source>
        <dbReference type="ARBA" id="ARBA00022679"/>
    </source>
</evidence>
<dbReference type="PANTHER" id="PTHR45871">
    <property type="entry name" value="N-ACETYLGLUCOSAMINYL-PHOSPHATIDYLINOSITOL BIOSYNTHETIC PROTEIN"/>
    <property type="match status" value="1"/>
</dbReference>
<dbReference type="Pfam" id="PF00534">
    <property type="entry name" value="Glycos_transf_1"/>
    <property type="match status" value="1"/>
</dbReference>
<dbReference type="STRING" id="2020962.A0A2N1J731"/>
<dbReference type="CDD" id="cd03796">
    <property type="entry name" value="GT4_PIG-A-like"/>
    <property type="match status" value="1"/>
</dbReference>
<keyword evidence="6" id="KW-0808">Transferase</keyword>
<keyword evidence="5" id="KW-0328">Glycosyltransferase</keyword>
<evidence type="ECO:0000256" key="8">
    <source>
        <dbReference type="ARBA" id="ARBA00068617"/>
    </source>
</evidence>
<keyword evidence="4" id="KW-0337">GPI-anchor biosynthesis</keyword>
<feature type="domain" description="tRNA (32-2'-O)-methyltransferase regulator THADA-like TPR repeats region" evidence="12">
    <location>
        <begin position="209"/>
        <end position="377"/>
    </location>
</feature>
<dbReference type="EC" id="2.4.1.198" evidence="3"/>
<dbReference type="GO" id="GO:0017176">
    <property type="term" value="F:phosphatidylinositol N-acetylglucosaminyltransferase activity"/>
    <property type="evidence" value="ECO:0007669"/>
    <property type="project" value="UniProtKB-EC"/>
</dbReference>
<gene>
    <name evidence="14" type="ORF">MVES_003812</name>
</gene>
<dbReference type="Pfam" id="PF10350">
    <property type="entry name" value="DUF2428"/>
    <property type="match status" value="1"/>
</dbReference>
<evidence type="ECO:0000256" key="1">
    <source>
        <dbReference type="ARBA" id="ARBA00003265"/>
    </source>
</evidence>
<dbReference type="InterPro" id="IPR001296">
    <property type="entry name" value="Glyco_trans_1"/>
</dbReference>
<dbReference type="Gene3D" id="3.40.50.2000">
    <property type="entry name" value="Glycogen Phosphorylase B"/>
    <property type="match status" value="2"/>
</dbReference>
<dbReference type="Proteomes" id="UP000232875">
    <property type="component" value="Unassembled WGS sequence"/>
</dbReference>
<evidence type="ECO:0000259" key="12">
    <source>
        <dbReference type="Pfam" id="PF25150"/>
    </source>
</evidence>
<organism evidence="14 15">
    <name type="scientific">Malassezia vespertilionis</name>
    <dbReference type="NCBI Taxonomy" id="2020962"/>
    <lineage>
        <taxon>Eukaryota</taxon>
        <taxon>Fungi</taxon>
        <taxon>Dikarya</taxon>
        <taxon>Basidiomycota</taxon>
        <taxon>Ustilaginomycotina</taxon>
        <taxon>Malasseziomycetes</taxon>
        <taxon>Malasseziales</taxon>
        <taxon>Malasseziaceae</taxon>
        <taxon>Malassezia</taxon>
    </lineage>
</organism>
<evidence type="ECO:0000256" key="5">
    <source>
        <dbReference type="ARBA" id="ARBA00022676"/>
    </source>
</evidence>
<feature type="domain" description="PIGA GPI anchor biosynthesis" evidence="10">
    <location>
        <begin position="1490"/>
        <end position="1580"/>
    </location>
</feature>
<sequence length="1884" mass="204834">MAPQAEGRRAMALEDANDSITPMLATLHASLMLLQTPHPEDGKRVGSTMARGMDEMRAWVRDAKQRFAVASDAKRLVFCSDGVWEIACARLYAAMDVSHTSTVNRARAILEELLHVWECARGNTSPPSFPALCMQTAAAHRGSQASLATMDALVRTSGLAILTPVYGDVPVRALLGEIIEAMQAGLGNISRRSKLAMALLGACTALDTDVWLATLAEALASPVPRTTENVVAHLLHPVLDVMPDALTPLLTLLGAGTSTSHVRALLAVLRAAKMRDLCTLVDDDAYSPAVVPVRVPCSVVRTCIACSEPRIQIAALALVVDAKTPAALFCDAELQVLGHFFEESLVLPSAVARQDSIALFVKLLVRIRVGMHMVSKHDGGEHASMQHLFTTLFHSVVQATHPHAPYPCAMLGVSLLALLMEALLPLGAVGNAYARSSLQDAVRALEKAKKTFPSGAAVSSIVPSHALVRRLLDLATKSTYDNIQDTAALLLLRLRPLPATGLQSAAFVEKHILQPSVASMPAAKDAEAHASVQLLRLYHALGTNAPIQDAALRTLRAAIVSLKVDAAPFSCNWTRALVQAHAALLQGRLQFARRNGLDRASACESLHGTLAALHTLVSLCSPEEAAPFCEEVQDLVGQVWALTKPILSAAAPEGAQGDLLACDSGLEPAPELSQAMQYAPTNTLPESSTPAYQRILSYAWRAMKESSALYAATLAKSAEGAYATPAALHHANEMFLEWLLHIRHRGAFSTIYPRYEETASALLHTKEYATFPAAWLAQLLTRLDAHVDAFSTTRRSAGIGFAVLALLCTDRTSLEPTMHTLLHMTTSAEPVRKVHGLNIVRVLIMDSTLAKSMRPHLGSALARAVHCFSSQDWRVRNASMMLFAAISTRYFGIKAYGDAGNAHYLNPLLSDDLRDAMSSVLSSASCHVAANDLAQVGHGSALYAVLLLLSKLEPRVSHPFPVADTLLALERCAHSANWKLREQAAASFAMVLDPAQRDATVARLLAQCSTGNQNALHGTLLLLKAIKAHGIEAHVDRLLAPNACPATLAAFLALAPLSSVVPWLRALFDALLANGNATAALKSLLQDPFVVWLYPIALHKAMDAGVALPLHALLHVHDDLCAALLHVLHERETRPWSVAEMYTAALGFAVAPRSLDVRIRAAQFAHALDYHGTMQKEQAQRLLVEILATESSALYEALLPLLGHAARDAAPDVFRTCAWIWARAAEDGCSLQSRLGTASSLDCVRTRIFASDGDAHATFTARRVLLKLLNDDDADVRAMACATISAQVGVPRSVYPAVEALRLGNVACTEFMWDALDSVAHSAWSTLVWEILTSEMHPEQTQRATNTLFPSEEENQFYDRVPDILRAYRWLASRRIAPPQHVDLRALANSLLVEIEARAERLCDLAFIPSLEQVLVVQLATVLGVLPAQPIIRTALHNLLVHVSQEQRTALRIALISDFFFPNVGGVEGHMYTVAQHLLQRGHKVIVITHAYAPHRRGVRYLSGGLKVYYIPLPIIERQDVFPSLFNHMPIMRAILLREDIQLVHGHQTVSSLALESVFHAKAMGLKTVFTDHSLYGFAEVSSILTNKLLRFVFTDIDHVVCVSHTGRENTVLRSSLPPEKVSTIPNAIDARRFVPDPSLASNDRICIVVLSRLVYRKGIDLLLFAIPRLCAMHPDVDFLIGGDGPKYVELEQMREKYMLQDRVVLVGAVPQREVQRHLCRGHIFLNTSLTEAFGTSIIEATCVGLYVVTTRVGGIPELLPPAMLRLADPTVDAIVRETVHAIAHVRNKRHDPAAQHQAVSRMYSWSETVRRLEIAYGIAMAAPPRTATERFQAHVQVGGPIAGKILVLVIAAQMVLLAILEWCKPAARIHKVSSVHGKGLEAR</sequence>
<dbReference type="Pfam" id="PF25150">
    <property type="entry name" value="TPR_Trm732"/>
    <property type="match status" value="1"/>
</dbReference>
<accession>A0A2N1J731</accession>
<feature type="domain" description="tRNA (32-2'-O)-methyltransferase regulator THADA-like C-terminal TPR repeats region" evidence="13">
    <location>
        <begin position="876"/>
        <end position="1025"/>
    </location>
</feature>
<dbReference type="EMBL" id="KZ454998">
    <property type="protein sequence ID" value="PKI82272.1"/>
    <property type="molecule type" value="Genomic_DNA"/>
</dbReference>
<evidence type="ECO:0000259" key="13">
    <source>
        <dbReference type="Pfam" id="PF25151"/>
    </source>
</evidence>
<feature type="domain" description="DUF2428" evidence="11">
    <location>
        <begin position="628"/>
        <end position="873"/>
    </location>
</feature>
<comment type="pathway">
    <text evidence="2">Glycolipid biosynthesis; glycosylphosphatidylinositol-anchor biosynthesis.</text>
</comment>
<dbReference type="Pfam" id="PF25151">
    <property type="entry name" value="TPR_Trm732_C"/>
    <property type="match status" value="1"/>
</dbReference>
<evidence type="ECO:0000259" key="9">
    <source>
        <dbReference type="Pfam" id="PF00534"/>
    </source>
</evidence>
<evidence type="ECO:0000313" key="14">
    <source>
        <dbReference type="EMBL" id="PKI82272.1"/>
    </source>
</evidence>
<evidence type="ECO:0000256" key="7">
    <source>
        <dbReference type="ARBA" id="ARBA00032160"/>
    </source>
</evidence>
<evidence type="ECO:0000256" key="3">
    <source>
        <dbReference type="ARBA" id="ARBA00012420"/>
    </source>
</evidence>
<dbReference type="InterPro" id="IPR016024">
    <property type="entry name" value="ARM-type_fold"/>
</dbReference>
<dbReference type="Gene3D" id="1.25.10.10">
    <property type="entry name" value="Leucine-rich Repeat Variant"/>
    <property type="match status" value="1"/>
</dbReference>
<evidence type="ECO:0000256" key="2">
    <source>
        <dbReference type="ARBA" id="ARBA00004687"/>
    </source>
</evidence>
<dbReference type="InterPro" id="IPR056842">
    <property type="entry name" value="THADA-like_TPR_C"/>
</dbReference>
<dbReference type="InterPro" id="IPR011989">
    <property type="entry name" value="ARM-like"/>
</dbReference>
<evidence type="ECO:0000259" key="11">
    <source>
        <dbReference type="Pfam" id="PF10350"/>
    </source>
</evidence>
<dbReference type="InterPro" id="IPR056843">
    <property type="entry name" value="THADA-like_TPR"/>
</dbReference>
<name>A0A2N1J731_9BASI</name>
<reference evidence="14 15" key="1">
    <citation type="submission" date="2017-10" db="EMBL/GenBank/DDBJ databases">
        <title>A novel species of cold-tolerant Malassezia isolated from bats.</title>
        <authorList>
            <person name="Lorch J.M."/>
            <person name="Palmer J.M."/>
            <person name="Vanderwolf K.J."/>
            <person name="Schmidt K.Z."/>
            <person name="Verant M.L."/>
            <person name="Weller T.J."/>
            <person name="Blehert D.S."/>
        </authorList>
    </citation>
    <scope>NUCLEOTIDE SEQUENCE [LARGE SCALE GENOMIC DNA]</scope>
    <source>
        <strain evidence="14 15">NWHC:44797-103</strain>
    </source>
</reference>
<feature type="domain" description="Glycosyl transferase family 1" evidence="9">
    <location>
        <begin position="1640"/>
        <end position="1761"/>
    </location>
</feature>
<dbReference type="FunFam" id="3.40.50.2000:FF:000026">
    <property type="entry name" value="Phosphatidylinositol N-acetylglucosaminyltransferase subunit A"/>
    <property type="match status" value="1"/>
</dbReference>
<dbReference type="OrthoDB" id="734129at2759"/>
<dbReference type="SUPFAM" id="SSF48371">
    <property type="entry name" value="ARM repeat"/>
    <property type="match status" value="1"/>
</dbReference>
<dbReference type="InterPro" id="IPR039507">
    <property type="entry name" value="PIG-A/GPI3"/>
</dbReference>
<evidence type="ECO:0000259" key="10">
    <source>
        <dbReference type="Pfam" id="PF08288"/>
    </source>
</evidence>
<protein>
    <recommendedName>
        <fullName evidence="8">Phosphatidylinositol N-acetylglucosaminyltransferase GPI3 subunit</fullName>
        <ecNumber evidence="3">2.4.1.198</ecNumber>
    </recommendedName>
    <alternativeName>
        <fullName evidence="7">GlcNAc-PI synthesis protein</fullName>
    </alternativeName>
</protein>
<dbReference type="SUPFAM" id="SSF53756">
    <property type="entry name" value="UDP-Glycosyltransferase/glycogen phosphorylase"/>
    <property type="match status" value="1"/>
</dbReference>
<dbReference type="PANTHER" id="PTHR45871:SF1">
    <property type="entry name" value="PHOSPHATIDYLINOSITOL N-ACETYLGLUCOSAMINYLTRANSFERASE SUBUNIT A"/>
    <property type="match status" value="1"/>
</dbReference>
<evidence type="ECO:0000256" key="4">
    <source>
        <dbReference type="ARBA" id="ARBA00022502"/>
    </source>
</evidence>
<dbReference type="InterPro" id="IPR019442">
    <property type="entry name" value="THADA/TRM732_DUF2428"/>
</dbReference>
<dbReference type="Pfam" id="PF08288">
    <property type="entry name" value="PIGA"/>
    <property type="match status" value="1"/>
</dbReference>
<dbReference type="UniPathway" id="UPA00196"/>
<keyword evidence="15" id="KW-1185">Reference proteome</keyword>
<dbReference type="InterPro" id="IPR013234">
    <property type="entry name" value="PIGA_GPI_anchor_biosynthesis"/>
</dbReference>
<dbReference type="GO" id="GO:0006506">
    <property type="term" value="P:GPI anchor biosynthetic process"/>
    <property type="evidence" value="ECO:0007669"/>
    <property type="project" value="UniProtKB-UniPathway"/>
</dbReference>
<dbReference type="GO" id="GO:0000506">
    <property type="term" value="C:glycosylphosphatidylinositol-N-acetylglucosaminyltransferase (GPI-GnT) complex"/>
    <property type="evidence" value="ECO:0007669"/>
    <property type="project" value="InterPro"/>
</dbReference>
<proteinExistence type="predicted"/>